<dbReference type="AlphaFoldDB" id="A0A6P7GB39"/>
<protein>
    <submittedName>
        <fullName evidence="2">Uncharacterized protein LOC114335581 isoform X1</fullName>
    </submittedName>
</protein>
<dbReference type="Gene3D" id="1.10.10.60">
    <property type="entry name" value="Homeodomain-like"/>
    <property type="match status" value="1"/>
</dbReference>
<dbReference type="InterPro" id="IPR044822">
    <property type="entry name" value="Myb_DNA-bind_4"/>
</dbReference>
<dbReference type="PANTHER" id="PTHR47595:SF1">
    <property type="entry name" value="MYB_SANT-LIKE DNA-BINDING DOMAIN-CONTAINING PROTEIN"/>
    <property type="match status" value="1"/>
</dbReference>
<gene>
    <name evidence="2" type="primary">LOC114335581</name>
</gene>
<reference evidence="2" key="1">
    <citation type="submission" date="2025-08" db="UniProtKB">
        <authorList>
            <consortium name="RefSeq"/>
        </authorList>
    </citation>
    <scope>IDENTIFICATION</scope>
    <source>
        <tissue evidence="2">Whole insect</tissue>
    </source>
</reference>
<proteinExistence type="predicted"/>
<feature type="domain" description="Myb/SANT-like DNA-binding" evidence="1">
    <location>
        <begin position="55"/>
        <end position="143"/>
    </location>
</feature>
<name>A0A6P7GB39_DIAVI</name>
<sequence length="252" mass="29520">MTYEDKTLLYKIIEREDIHNLLDQEYFETYIMANGNSIEVVILKEELGEENDQFSWNPRTTNLLLSAYKERKALFRDPKVKKKGLWADIKNVFLNHGYFVSVDILDRKFRNLKCHFKNIKDKAKKTRSGKAKVSWEYFDTMSAIFDEDKTMNPDEVISSMNMALKRDVCDDEESILPTIPIYADDSQPSTGSSEAEDETEDLYKYRSVMLDLETRKVVALEKIAKALEDMTDIQKERNDLIQSYFESKIDKN</sequence>
<dbReference type="RefSeq" id="XP_028141635.1">
    <property type="nucleotide sequence ID" value="XM_028285834.1"/>
</dbReference>
<dbReference type="InParanoid" id="A0A6P7GB39"/>
<organism evidence="2">
    <name type="scientific">Diabrotica virgifera virgifera</name>
    <name type="common">western corn rootworm</name>
    <dbReference type="NCBI Taxonomy" id="50390"/>
    <lineage>
        <taxon>Eukaryota</taxon>
        <taxon>Metazoa</taxon>
        <taxon>Ecdysozoa</taxon>
        <taxon>Arthropoda</taxon>
        <taxon>Hexapoda</taxon>
        <taxon>Insecta</taxon>
        <taxon>Pterygota</taxon>
        <taxon>Neoptera</taxon>
        <taxon>Endopterygota</taxon>
        <taxon>Coleoptera</taxon>
        <taxon>Polyphaga</taxon>
        <taxon>Cucujiformia</taxon>
        <taxon>Chrysomeloidea</taxon>
        <taxon>Chrysomelidae</taxon>
        <taxon>Galerucinae</taxon>
        <taxon>Diabroticina</taxon>
        <taxon>Diabroticites</taxon>
        <taxon>Diabrotica</taxon>
    </lineage>
</organism>
<dbReference type="PANTHER" id="PTHR47595">
    <property type="entry name" value="HEAT SHOCK 70 KDA PROTEIN 14"/>
    <property type="match status" value="1"/>
</dbReference>
<evidence type="ECO:0000259" key="1">
    <source>
        <dbReference type="Pfam" id="PF13837"/>
    </source>
</evidence>
<evidence type="ECO:0000313" key="2">
    <source>
        <dbReference type="RefSeq" id="XP_028141635.1"/>
    </source>
</evidence>
<dbReference type="Pfam" id="PF13837">
    <property type="entry name" value="Myb_DNA-bind_4"/>
    <property type="match status" value="1"/>
</dbReference>
<accession>A0A6P7GB39</accession>